<dbReference type="EMBL" id="BAAAZG010000036">
    <property type="protein sequence ID" value="GAA4084096.1"/>
    <property type="molecule type" value="Genomic_DNA"/>
</dbReference>
<comment type="caution">
    <text evidence="1">The sequence shown here is derived from an EMBL/GenBank/DDBJ whole genome shotgun (WGS) entry which is preliminary data.</text>
</comment>
<gene>
    <name evidence="1" type="ORF">GCM10022214_49870</name>
</gene>
<protein>
    <submittedName>
        <fullName evidence="1">Uncharacterized protein</fullName>
    </submittedName>
</protein>
<name>A0ABP7W9Z4_9ACTN</name>
<organism evidence="1 2">
    <name type="scientific">Actinomadura miaoliensis</name>
    <dbReference type="NCBI Taxonomy" id="430685"/>
    <lineage>
        <taxon>Bacteria</taxon>
        <taxon>Bacillati</taxon>
        <taxon>Actinomycetota</taxon>
        <taxon>Actinomycetes</taxon>
        <taxon>Streptosporangiales</taxon>
        <taxon>Thermomonosporaceae</taxon>
        <taxon>Actinomadura</taxon>
    </lineage>
</organism>
<proteinExistence type="predicted"/>
<accession>A0ABP7W9Z4</accession>
<reference evidence="2" key="1">
    <citation type="journal article" date="2019" name="Int. J. Syst. Evol. Microbiol.">
        <title>The Global Catalogue of Microorganisms (GCM) 10K type strain sequencing project: providing services to taxonomists for standard genome sequencing and annotation.</title>
        <authorList>
            <consortium name="The Broad Institute Genomics Platform"/>
            <consortium name="The Broad Institute Genome Sequencing Center for Infectious Disease"/>
            <person name="Wu L."/>
            <person name="Ma J."/>
        </authorList>
    </citation>
    <scope>NUCLEOTIDE SEQUENCE [LARGE SCALE GENOMIC DNA]</scope>
    <source>
        <strain evidence="2">JCM 16702</strain>
    </source>
</reference>
<evidence type="ECO:0000313" key="1">
    <source>
        <dbReference type="EMBL" id="GAA4084096.1"/>
    </source>
</evidence>
<sequence>MGAMPIRPVRHVQKTAPGPLREMAVAAPTVVARAVTSAWWWEMSPSVERLAKGSQNAGRERWICGPRGMVVR</sequence>
<keyword evidence="2" id="KW-1185">Reference proteome</keyword>
<dbReference type="Proteomes" id="UP001500683">
    <property type="component" value="Unassembled WGS sequence"/>
</dbReference>
<evidence type="ECO:0000313" key="2">
    <source>
        <dbReference type="Proteomes" id="UP001500683"/>
    </source>
</evidence>